<dbReference type="SMART" id="SM00393">
    <property type="entry name" value="R3H"/>
    <property type="match status" value="1"/>
</dbReference>
<dbReference type="PROSITE" id="PS51061">
    <property type="entry name" value="R3H"/>
    <property type="match status" value="1"/>
</dbReference>
<dbReference type="PANTHER" id="PTHR35800">
    <property type="entry name" value="PROTEIN JAG"/>
    <property type="match status" value="1"/>
</dbReference>
<dbReference type="Proteomes" id="UP000230108">
    <property type="component" value="Unassembled WGS sequence"/>
</dbReference>
<comment type="caution">
    <text evidence="2">The sequence shown here is derived from an EMBL/GenBank/DDBJ whole genome shotgun (WGS) entry which is preliminary data.</text>
</comment>
<dbReference type="Gene3D" id="3.30.300.20">
    <property type="match status" value="1"/>
</dbReference>
<dbReference type="GO" id="GO:0003723">
    <property type="term" value="F:RNA binding"/>
    <property type="evidence" value="ECO:0007669"/>
    <property type="project" value="InterPro"/>
</dbReference>
<accession>A0A2M7QE32</accession>
<dbReference type="InterPro" id="IPR039247">
    <property type="entry name" value="KhpB"/>
</dbReference>
<dbReference type="CDD" id="cd02414">
    <property type="entry name" value="KH-II_Jag"/>
    <property type="match status" value="1"/>
</dbReference>
<proteinExistence type="predicted"/>
<dbReference type="InterPro" id="IPR036867">
    <property type="entry name" value="R3H_dom_sf"/>
</dbReference>
<dbReference type="Gene3D" id="3.30.1370.50">
    <property type="entry name" value="R3H-like domain"/>
    <property type="match status" value="1"/>
</dbReference>
<dbReference type="EMBL" id="PFLF01000011">
    <property type="protein sequence ID" value="PIY69481.1"/>
    <property type="molecule type" value="Genomic_DNA"/>
</dbReference>
<dbReference type="InterPro" id="IPR015946">
    <property type="entry name" value="KH_dom-like_a/b"/>
</dbReference>
<evidence type="ECO:0000259" key="1">
    <source>
        <dbReference type="PROSITE" id="PS51061"/>
    </source>
</evidence>
<gene>
    <name evidence="2" type="ORF">COY90_00410</name>
</gene>
<evidence type="ECO:0000313" key="2">
    <source>
        <dbReference type="EMBL" id="PIY69481.1"/>
    </source>
</evidence>
<dbReference type="InterPro" id="IPR038008">
    <property type="entry name" value="Jag_KH"/>
</dbReference>
<organism evidence="2 3">
    <name type="scientific">Candidatus Roizmanbacteria bacterium CG_4_10_14_0_8_um_filter_39_9</name>
    <dbReference type="NCBI Taxonomy" id="1974829"/>
    <lineage>
        <taxon>Bacteria</taxon>
        <taxon>Candidatus Roizmaniibacteriota</taxon>
    </lineage>
</organism>
<protein>
    <recommendedName>
        <fullName evidence="1">R3H domain-containing protein</fullName>
    </recommendedName>
</protein>
<name>A0A2M7QE32_9BACT</name>
<dbReference type="PANTHER" id="PTHR35800:SF1">
    <property type="entry name" value="RNA-BINDING PROTEIN KHPB"/>
    <property type="match status" value="1"/>
</dbReference>
<dbReference type="Pfam" id="PF01424">
    <property type="entry name" value="R3H"/>
    <property type="match status" value="1"/>
</dbReference>
<sequence length="168" mass="19298">MDKTQTVKTEVDALLKKLVDTYTLEVTEEAGAFHVVIKTEEAPTIIGRHGETIRAMQKMLEVILYKTLKESVHVLINVNDYREKQQERLEYMAGQYADKVMESRQPESVFHLSSFERRIIHQYITTNYPDLASYSVGEGRDRKLMVDLKEHAPVEATGEESKPEEPAV</sequence>
<feature type="domain" description="R3H" evidence="1">
    <location>
        <begin position="83"/>
        <end position="150"/>
    </location>
</feature>
<dbReference type="SUPFAM" id="SSF82708">
    <property type="entry name" value="R3H domain"/>
    <property type="match status" value="1"/>
</dbReference>
<reference evidence="3" key="1">
    <citation type="submission" date="2017-09" db="EMBL/GenBank/DDBJ databases">
        <title>Depth-based differentiation of microbial function through sediment-hosted aquifers and enrichment of novel symbionts in the deep terrestrial subsurface.</title>
        <authorList>
            <person name="Probst A.J."/>
            <person name="Ladd B."/>
            <person name="Jarett J.K."/>
            <person name="Geller-Mcgrath D.E."/>
            <person name="Sieber C.M.K."/>
            <person name="Emerson J.B."/>
            <person name="Anantharaman K."/>
            <person name="Thomas B.C."/>
            <person name="Malmstrom R."/>
            <person name="Stieglmeier M."/>
            <person name="Klingl A."/>
            <person name="Woyke T."/>
            <person name="Ryan C.M."/>
            <person name="Banfield J.F."/>
        </authorList>
    </citation>
    <scope>NUCLEOTIDE SEQUENCE [LARGE SCALE GENOMIC DNA]</scope>
</reference>
<dbReference type="InterPro" id="IPR001374">
    <property type="entry name" value="R3H_dom"/>
</dbReference>
<evidence type="ECO:0000313" key="3">
    <source>
        <dbReference type="Proteomes" id="UP000230108"/>
    </source>
</evidence>
<dbReference type="AlphaFoldDB" id="A0A2M7QE32"/>
<dbReference type="Pfam" id="PF13083">
    <property type="entry name" value="KH_KhpA-B"/>
    <property type="match status" value="1"/>
</dbReference>